<dbReference type="HOGENOM" id="CLU_003433_0_0_0"/>
<dbReference type="Proteomes" id="UP000003806">
    <property type="component" value="Chromosome"/>
</dbReference>
<evidence type="ECO:0000256" key="3">
    <source>
        <dbReference type="ARBA" id="ARBA00011738"/>
    </source>
</evidence>
<sequence length="394" mass="42630">MRKVYMDNAATTAVRREVLDVMLPFFSEEYFNPSSLYDFSDKAREGVKKARQQVASVIGAQPDEVFFTGGGSEGDNWAIKGTAWSKGASRPKLVTSPIEHHAVLHTMDFLRRNGFEIVTVPVDGEGVVTPEALEKAVDDKTCLVSIMFANNEIGTIEPIAQLAKVAHAKGALFHTDAVQAMTQTPINVKELDVDMLSAAGHKFQGPKGVGFIYIRKGLKIENLIHGGGQEKSRRGGTENVPGIVGMGMAIELAAKEMTKKNATLSAMRDRLIDGLLAAVPHSRVNGSRKNRLPNNCNLSFVGIEGETMLFDLDDAGIAVSTGSACASASLDPSHVLMAIGLKHEWAHGSVRLTLGAHTTDEDIDYVLDVLPKIVARRREMSPLWHEFLAAEGGK</sequence>
<comment type="function">
    <text evidence="12">Catalyzes the removal of elemental sulfur atoms from cysteine to produce alanine.</text>
</comment>
<dbReference type="GO" id="GO:0051536">
    <property type="term" value="F:iron-sulfur cluster binding"/>
    <property type="evidence" value="ECO:0007669"/>
    <property type="project" value="UniProtKB-KW"/>
</dbReference>
<keyword evidence="8 12" id="KW-0408">Iron</keyword>
<evidence type="ECO:0000256" key="6">
    <source>
        <dbReference type="ARBA" id="ARBA00022723"/>
    </source>
</evidence>
<keyword evidence="9 12" id="KW-0411">Iron-sulfur</keyword>
<dbReference type="InterPro" id="IPR020578">
    <property type="entry name" value="Aminotrans_V_PyrdxlP_BS"/>
</dbReference>
<organism evidence="14 15">
    <name type="scientific">Jonquetella anthropi DSM 22815</name>
    <dbReference type="NCBI Taxonomy" id="885272"/>
    <lineage>
        <taxon>Bacteria</taxon>
        <taxon>Thermotogati</taxon>
        <taxon>Synergistota</taxon>
        <taxon>Synergistia</taxon>
        <taxon>Synergistales</taxon>
        <taxon>Dethiosulfovibrionaceae</taxon>
        <taxon>Jonquetella</taxon>
    </lineage>
</organism>
<dbReference type="InterPro" id="IPR015424">
    <property type="entry name" value="PyrdxlP-dep_Trfase"/>
</dbReference>
<keyword evidence="5 12" id="KW-0808">Transferase</keyword>
<dbReference type="AlphaFoldDB" id="H0UJ24"/>
<evidence type="ECO:0000256" key="9">
    <source>
        <dbReference type="ARBA" id="ARBA00023014"/>
    </source>
</evidence>
<evidence type="ECO:0000256" key="5">
    <source>
        <dbReference type="ARBA" id="ARBA00022679"/>
    </source>
</evidence>
<dbReference type="PROSITE" id="PS00595">
    <property type="entry name" value="AA_TRANSFER_CLASS_5"/>
    <property type="match status" value="1"/>
</dbReference>
<evidence type="ECO:0000313" key="15">
    <source>
        <dbReference type="Proteomes" id="UP000003806"/>
    </source>
</evidence>
<dbReference type="PANTHER" id="PTHR11601">
    <property type="entry name" value="CYSTEINE DESULFURYLASE FAMILY MEMBER"/>
    <property type="match status" value="1"/>
</dbReference>
<evidence type="ECO:0000256" key="2">
    <source>
        <dbReference type="ARBA" id="ARBA00006490"/>
    </source>
</evidence>
<comment type="cofactor">
    <cofactor evidence="1 11">
        <name>pyridoxal 5'-phosphate</name>
        <dbReference type="ChEBI" id="CHEBI:597326"/>
    </cofactor>
</comment>
<evidence type="ECO:0000259" key="13">
    <source>
        <dbReference type="Pfam" id="PF00266"/>
    </source>
</evidence>
<dbReference type="EC" id="2.8.1.7" evidence="4 12"/>
<dbReference type="GO" id="GO:0031071">
    <property type="term" value="F:cysteine desulfurase activity"/>
    <property type="evidence" value="ECO:0007669"/>
    <property type="project" value="UniProtKB-EC"/>
</dbReference>
<name>H0UJ24_9BACT</name>
<evidence type="ECO:0000313" key="14">
    <source>
        <dbReference type="EMBL" id="EHM13851.1"/>
    </source>
</evidence>
<dbReference type="GO" id="GO:0046872">
    <property type="term" value="F:metal ion binding"/>
    <property type="evidence" value="ECO:0007669"/>
    <property type="project" value="UniProtKB-KW"/>
</dbReference>
<keyword evidence="15" id="KW-1185">Reference proteome</keyword>
<dbReference type="SUPFAM" id="SSF53383">
    <property type="entry name" value="PLP-dependent transferases"/>
    <property type="match status" value="1"/>
</dbReference>
<dbReference type="InterPro" id="IPR000192">
    <property type="entry name" value="Aminotrans_V_dom"/>
</dbReference>
<dbReference type="PANTHER" id="PTHR11601:SF34">
    <property type="entry name" value="CYSTEINE DESULFURASE"/>
    <property type="match status" value="1"/>
</dbReference>
<comment type="catalytic activity">
    <reaction evidence="10 12">
        <text>(sulfur carrier)-H + L-cysteine = (sulfur carrier)-SH + L-alanine</text>
        <dbReference type="Rhea" id="RHEA:43892"/>
        <dbReference type="Rhea" id="RHEA-COMP:14737"/>
        <dbReference type="Rhea" id="RHEA-COMP:14739"/>
        <dbReference type="ChEBI" id="CHEBI:29917"/>
        <dbReference type="ChEBI" id="CHEBI:35235"/>
        <dbReference type="ChEBI" id="CHEBI:57972"/>
        <dbReference type="ChEBI" id="CHEBI:64428"/>
        <dbReference type="EC" id="2.8.1.7"/>
    </reaction>
</comment>
<evidence type="ECO:0000256" key="8">
    <source>
        <dbReference type="ARBA" id="ARBA00023004"/>
    </source>
</evidence>
<dbReference type="InterPro" id="IPR017772">
    <property type="entry name" value="Cys_deSase_NifS_bac/arc"/>
</dbReference>
<evidence type="ECO:0000256" key="10">
    <source>
        <dbReference type="ARBA" id="ARBA00050776"/>
    </source>
</evidence>
<accession>H0UJ24</accession>
<evidence type="ECO:0000256" key="11">
    <source>
        <dbReference type="RuleBase" id="RU004504"/>
    </source>
</evidence>
<evidence type="ECO:0000256" key="1">
    <source>
        <dbReference type="ARBA" id="ARBA00001933"/>
    </source>
</evidence>
<keyword evidence="6 12" id="KW-0479">Metal-binding</keyword>
<dbReference type="NCBIfam" id="TIGR03402">
    <property type="entry name" value="FeS_nifS"/>
    <property type="match status" value="1"/>
</dbReference>
<evidence type="ECO:0000256" key="7">
    <source>
        <dbReference type="ARBA" id="ARBA00022898"/>
    </source>
</evidence>
<dbReference type="GO" id="GO:0006520">
    <property type="term" value="P:amino acid metabolic process"/>
    <property type="evidence" value="ECO:0007669"/>
    <property type="project" value="InterPro"/>
</dbReference>
<dbReference type="PIRSF" id="PIRSF005572">
    <property type="entry name" value="NifS"/>
    <property type="match status" value="1"/>
</dbReference>
<dbReference type="eggNOG" id="COG1104">
    <property type="taxonomic scope" value="Bacteria"/>
</dbReference>
<dbReference type="FunFam" id="3.40.640.10:FF:000084">
    <property type="entry name" value="IscS-like cysteine desulfurase"/>
    <property type="match status" value="1"/>
</dbReference>
<dbReference type="GO" id="GO:0030170">
    <property type="term" value="F:pyridoxal phosphate binding"/>
    <property type="evidence" value="ECO:0007669"/>
    <property type="project" value="InterPro"/>
</dbReference>
<proteinExistence type="inferred from homology"/>
<dbReference type="RefSeq" id="WP_008523407.1">
    <property type="nucleotide sequence ID" value="NZ_CM001376.1"/>
</dbReference>
<comment type="similarity">
    <text evidence="2 12">Belongs to the class-V pyridoxal-phosphate-dependent aminotransferase family. NifS/IscS subfamily.</text>
</comment>
<dbReference type="Pfam" id="PF00266">
    <property type="entry name" value="Aminotran_5"/>
    <property type="match status" value="1"/>
</dbReference>
<dbReference type="InterPro" id="IPR015421">
    <property type="entry name" value="PyrdxlP-dep_Trfase_major"/>
</dbReference>
<comment type="subunit">
    <text evidence="3">Homodimer.</text>
</comment>
<dbReference type="Gene3D" id="3.90.1150.10">
    <property type="entry name" value="Aspartate Aminotransferase, domain 1"/>
    <property type="match status" value="1"/>
</dbReference>
<dbReference type="EMBL" id="CM001376">
    <property type="protein sequence ID" value="EHM13851.1"/>
    <property type="molecule type" value="Genomic_DNA"/>
</dbReference>
<feature type="domain" description="Aminotransferase class V" evidence="13">
    <location>
        <begin position="4"/>
        <end position="366"/>
    </location>
</feature>
<evidence type="ECO:0000256" key="4">
    <source>
        <dbReference type="ARBA" id="ARBA00012239"/>
    </source>
</evidence>
<dbReference type="InterPro" id="IPR016454">
    <property type="entry name" value="Cysteine_dSase"/>
</dbReference>
<reference evidence="14 15" key="1">
    <citation type="submission" date="2011-11" db="EMBL/GenBank/DDBJ databases">
        <title>The Noncontiguous Finished genome of Jonquetella anthropi DSM 22815.</title>
        <authorList>
            <consortium name="US DOE Joint Genome Institute (JGI-PGF)"/>
            <person name="Lucas S."/>
            <person name="Copeland A."/>
            <person name="Lapidus A."/>
            <person name="Glavina del Rio T."/>
            <person name="Dalin E."/>
            <person name="Tice H."/>
            <person name="Bruce D."/>
            <person name="Goodwin L."/>
            <person name="Pitluck S."/>
            <person name="Peters L."/>
            <person name="Mikhailova N."/>
            <person name="Held B."/>
            <person name="Kyrpides N."/>
            <person name="Mavromatis K."/>
            <person name="Ivanova N."/>
            <person name="Markowitz V."/>
            <person name="Cheng J.-F."/>
            <person name="Hugenholtz P."/>
            <person name="Woyke T."/>
            <person name="Wu D."/>
            <person name="Gronow S."/>
            <person name="Wellnitz S."/>
            <person name="Brambilla E."/>
            <person name="Klenk H.-P."/>
            <person name="Eisen J.A."/>
        </authorList>
    </citation>
    <scope>NUCLEOTIDE SEQUENCE [LARGE SCALE GENOMIC DNA]</scope>
    <source>
        <strain evidence="14 15">DSM 22815</strain>
    </source>
</reference>
<dbReference type="InterPro" id="IPR015422">
    <property type="entry name" value="PyrdxlP-dep_Trfase_small"/>
</dbReference>
<evidence type="ECO:0000256" key="12">
    <source>
        <dbReference type="RuleBase" id="RU364075"/>
    </source>
</evidence>
<keyword evidence="7 12" id="KW-0663">Pyridoxal phosphate</keyword>
<protein>
    <recommendedName>
        <fullName evidence="4 12">Cysteine desulfurase</fullName>
        <ecNumber evidence="4 12">2.8.1.7</ecNumber>
    </recommendedName>
    <alternativeName>
        <fullName evidence="12">Nitrogenase metalloclusters biosynthesis protein NifS</fullName>
    </alternativeName>
</protein>
<gene>
    <name evidence="14" type="ORF">JonanDRAFT_1489</name>
</gene>
<dbReference type="Gene3D" id="3.40.640.10">
    <property type="entry name" value="Type I PLP-dependent aspartate aminotransferase-like (Major domain)"/>
    <property type="match status" value="1"/>
</dbReference>
<dbReference type="STRING" id="885272.JonanDRAFT_1489"/>